<gene>
    <name evidence="11" type="ORF">BDZ90DRAFT_233684</name>
</gene>
<accession>A0A316ULJ0</accession>
<keyword evidence="5" id="KW-0274">FAD</keyword>
<dbReference type="PANTHER" id="PTHR45754:SF1">
    <property type="entry name" value="METHYLENETETRAHYDROFOLATE REDUCTASE 1"/>
    <property type="match status" value="1"/>
</dbReference>
<evidence type="ECO:0000256" key="7">
    <source>
        <dbReference type="ARBA" id="ARBA00023002"/>
    </source>
</evidence>
<dbReference type="UniPathway" id="UPA00193"/>
<comment type="similarity">
    <text evidence="3">Belongs to the methylenetetrahydrofolate reductase family.</text>
</comment>
<evidence type="ECO:0000313" key="11">
    <source>
        <dbReference type="EMBL" id="PWN26109.1"/>
    </source>
</evidence>
<feature type="region of interest" description="Disordered" evidence="9">
    <location>
        <begin position="1062"/>
        <end position="1086"/>
    </location>
</feature>
<comment type="pathway">
    <text evidence="2 8">One-carbon metabolism; tetrahydrofolate interconversion.</text>
</comment>
<feature type="compositionally biased region" description="Polar residues" evidence="9">
    <location>
        <begin position="11"/>
        <end position="23"/>
    </location>
</feature>
<organism evidence="11 12">
    <name type="scientific">Jaminaea rosea</name>
    <dbReference type="NCBI Taxonomy" id="1569628"/>
    <lineage>
        <taxon>Eukaryota</taxon>
        <taxon>Fungi</taxon>
        <taxon>Dikarya</taxon>
        <taxon>Basidiomycota</taxon>
        <taxon>Ustilaginomycotina</taxon>
        <taxon>Exobasidiomycetes</taxon>
        <taxon>Microstromatales</taxon>
        <taxon>Microstromatales incertae sedis</taxon>
        <taxon>Jaminaea</taxon>
    </lineage>
</organism>
<dbReference type="GO" id="GO:0071949">
    <property type="term" value="F:FAD binding"/>
    <property type="evidence" value="ECO:0007669"/>
    <property type="project" value="TreeGrafter"/>
</dbReference>
<dbReference type="Gene3D" id="3.20.20.220">
    <property type="match status" value="1"/>
</dbReference>
<dbReference type="PANTHER" id="PTHR45754">
    <property type="entry name" value="METHYLENETETRAHYDROFOLATE REDUCTASE"/>
    <property type="match status" value="1"/>
</dbReference>
<evidence type="ECO:0000256" key="5">
    <source>
        <dbReference type="ARBA" id="ARBA00022827"/>
    </source>
</evidence>
<evidence type="ECO:0000256" key="1">
    <source>
        <dbReference type="ARBA" id="ARBA00001974"/>
    </source>
</evidence>
<dbReference type="SUPFAM" id="SSF51730">
    <property type="entry name" value="FAD-linked oxidoreductase"/>
    <property type="match status" value="1"/>
</dbReference>
<evidence type="ECO:0000259" key="10">
    <source>
        <dbReference type="Pfam" id="PF21895"/>
    </source>
</evidence>
<dbReference type="SUPFAM" id="SSF54211">
    <property type="entry name" value="Ribosomal protein S5 domain 2-like"/>
    <property type="match status" value="1"/>
</dbReference>
<dbReference type="AlphaFoldDB" id="A0A316ULJ0"/>
<evidence type="ECO:0000256" key="3">
    <source>
        <dbReference type="ARBA" id="ARBA00006743"/>
    </source>
</evidence>
<evidence type="ECO:0000313" key="12">
    <source>
        <dbReference type="Proteomes" id="UP000245884"/>
    </source>
</evidence>
<dbReference type="InterPro" id="IPR003171">
    <property type="entry name" value="Mehydrof_redctse-like"/>
</dbReference>
<dbReference type="OrthoDB" id="16284at2759"/>
<dbReference type="GO" id="GO:0009086">
    <property type="term" value="P:methionine biosynthetic process"/>
    <property type="evidence" value="ECO:0007669"/>
    <property type="project" value="TreeGrafter"/>
</dbReference>
<dbReference type="Pfam" id="PF02219">
    <property type="entry name" value="MTHFR"/>
    <property type="match status" value="1"/>
</dbReference>
<dbReference type="InterPro" id="IPR029041">
    <property type="entry name" value="FAD-linked_oxidoreductase-like"/>
</dbReference>
<keyword evidence="6" id="KW-0521">NADP</keyword>
<dbReference type="GeneID" id="37028545"/>
<evidence type="ECO:0000256" key="6">
    <source>
        <dbReference type="ARBA" id="ARBA00022857"/>
    </source>
</evidence>
<dbReference type="GO" id="GO:0004489">
    <property type="term" value="F:methylenetetrahydrofolate reductase [NAD(P)H] activity"/>
    <property type="evidence" value="ECO:0007669"/>
    <property type="project" value="InterPro"/>
</dbReference>
<feature type="region of interest" description="Disordered" evidence="9">
    <location>
        <begin position="1"/>
        <end position="23"/>
    </location>
</feature>
<dbReference type="InterPro" id="IPR020568">
    <property type="entry name" value="Ribosomal_Su5_D2-typ_SF"/>
</dbReference>
<dbReference type="RefSeq" id="XP_025360721.1">
    <property type="nucleotide sequence ID" value="XM_025506722.1"/>
</dbReference>
<dbReference type="InterPro" id="IPR014721">
    <property type="entry name" value="Ribsml_uS5_D2-typ_fold_subgr"/>
</dbReference>
<dbReference type="Gene3D" id="3.30.230.10">
    <property type="match status" value="1"/>
</dbReference>
<dbReference type="EMBL" id="KZ819673">
    <property type="protein sequence ID" value="PWN26109.1"/>
    <property type="molecule type" value="Genomic_DNA"/>
</dbReference>
<dbReference type="InterPro" id="IPR053806">
    <property type="entry name" value="MTHFR_C"/>
</dbReference>
<keyword evidence="4" id="KW-0285">Flavoprotein</keyword>
<protein>
    <recommendedName>
        <fullName evidence="10">MTHFR SAM-binding regulatory domain-containing protein</fullName>
    </recommendedName>
</protein>
<feature type="compositionally biased region" description="Low complexity" evidence="9">
    <location>
        <begin position="1"/>
        <end position="10"/>
    </location>
</feature>
<evidence type="ECO:0000256" key="2">
    <source>
        <dbReference type="ARBA" id="ARBA00004777"/>
    </source>
</evidence>
<dbReference type="Proteomes" id="UP000245884">
    <property type="component" value="Unassembled WGS sequence"/>
</dbReference>
<keyword evidence="12" id="KW-1185">Reference proteome</keyword>
<proteinExistence type="inferred from homology"/>
<keyword evidence="7" id="KW-0560">Oxidoreductase</keyword>
<feature type="domain" description="MTHFR SAM-binding regulatory" evidence="10">
    <location>
        <begin position="385"/>
        <end position="636"/>
    </location>
</feature>
<dbReference type="STRING" id="1569628.A0A316ULJ0"/>
<evidence type="ECO:0000256" key="8">
    <source>
        <dbReference type="RuleBase" id="RU004254"/>
    </source>
</evidence>
<name>A0A316ULJ0_9BASI</name>
<comment type="cofactor">
    <cofactor evidence="1">
        <name>FAD</name>
        <dbReference type="ChEBI" id="CHEBI:57692"/>
    </cofactor>
</comment>
<evidence type="ECO:0000256" key="4">
    <source>
        <dbReference type="ARBA" id="ARBA00022630"/>
    </source>
</evidence>
<dbReference type="NCBIfam" id="TIGR00677">
    <property type="entry name" value="fadh2_euk"/>
    <property type="match status" value="1"/>
</dbReference>
<dbReference type="FunFam" id="3.20.20.220:FF:000002">
    <property type="entry name" value="Methylenetetrahydrofolate reductase"/>
    <property type="match status" value="1"/>
</dbReference>
<evidence type="ECO:0000256" key="9">
    <source>
        <dbReference type="SAM" id="MobiDB-lite"/>
    </source>
</evidence>
<dbReference type="InterPro" id="IPR004621">
    <property type="entry name" value="Fadh2_euk"/>
</dbReference>
<sequence>MPSSSSSSSSHITTKIAQHTSSSQSRPFWSLEFFPPKTSQGQANLLARMSRMNATLSPQWNHVTWGAGGSTKERSLELAARGQRGVWDPVVPMEGVREDLDCEAAMDSCLHLTCTNVDKDSLDETLEEAKRLGIRNILALRGDPPRGDEYWVAADSRFQRATDLVEYIRQSHGDFFCIGVAGYPEGYCDSLDQDIDRDVRFLKAKQDCGADFVVTQLFYDVDVFVEWYRRCREAGITIPILPGIMPIQNYQSFRRMTNLCKSKVPPTVLAALEPIRFDDAAVKEYGVHLAISMIARLYLETDIRGFHLCTLNLEKSVRRVLEGLGWVECQQEGAETLPATGAKVPSFKSRDTHANIDYRAVTEEALARAQAAAKGANRSAAAATSDATWDEFPNGRFGDARSPAFGEIDGYGVSLKVPPADALRIWGYPVSDDDISAIFSSYLVDKIQCIPWCDAPIFDETLAIQQWLLALNAPGKGWWTVGSQPAVDGVSSADPTYGFGPRDGYVYQKAFVEFFMSESDKDALAARIEAEGQGKLTFFAGNRRGDFETNMPQGGQVEAVTWGIFPGKEIAQPTIIEEESFKAWRDEAFDIWREWESLFPKRSATAQLMREIGEKRWLVTVVHHDYKDEAGLWRFLRADVAQPQAAPQSPSPTTVVSAPGKVLVAGGYLVLSPAYPGLVISTDARFYSVIAAGTAGRLSIRSPQFTQAVWHFDLDIESGALSLSSESASSPYAGRSPFLCLALVYSLALAYQRVPLPALRAKLAQGLEITVVADNDFYSQKAEGSEDAPTSQYLSSLAPFHPLDVAIRDVHKTGLGSSAALTTSLVSSLLLHLGVVRTLENDDDLALALAHNTAQLAHCAAQGKIGSGFDVSAAVWGSQIYRRFDAKVLEPLLASIPKIPVTGAPKGEAGELASLRDVESLGPHLDPLQQPLWKPSPLSATTTSNAHPTAFEGLAATTASSTSLRPAPLSLPAGISLLLADVDAGSNTPSLVSSVQAWRTKKPEWAKQLYDVIASSNSALADAFARMALAQGGAADEYKETLEWAKGRKSSEWGGVSDGCGHGHAHGVHDGGETGTSSSTRLAESETGRALIAARDALRSTRAGMRELGRLSGAPVEPDSMGRVLSAAIDGVPGVLGGGVPGAGGYDALYVLYVEAEGRREALEEMLRAAGKREKGESERLRVGVLMSGAGTGGVRAESLQAVRGLRERAEGVIM</sequence>
<dbReference type="CDD" id="cd00537">
    <property type="entry name" value="MTHFR"/>
    <property type="match status" value="1"/>
</dbReference>
<reference evidence="11 12" key="1">
    <citation type="journal article" date="2018" name="Mol. Biol. Evol.">
        <title>Broad Genomic Sampling Reveals a Smut Pathogenic Ancestry of the Fungal Clade Ustilaginomycotina.</title>
        <authorList>
            <person name="Kijpornyongpan T."/>
            <person name="Mondo S.J."/>
            <person name="Barry K."/>
            <person name="Sandor L."/>
            <person name="Lee J."/>
            <person name="Lipzen A."/>
            <person name="Pangilinan J."/>
            <person name="LaButti K."/>
            <person name="Hainaut M."/>
            <person name="Henrissat B."/>
            <person name="Grigoriev I.V."/>
            <person name="Spatafora J.W."/>
            <person name="Aime M.C."/>
        </authorList>
    </citation>
    <scope>NUCLEOTIDE SEQUENCE [LARGE SCALE GENOMIC DNA]</scope>
    <source>
        <strain evidence="11 12">MCA 5214</strain>
    </source>
</reference>
<dbReference type="GO" id="GO:0005829">
    <property type="term" value="C:cytosol"/>
    <property type="evidence" value="ECO:0007669"/>
    <property type="project" value="TreeGrafter"/>
</dbReference>
<dbReference type="GO" id="GO:0035999">
    <property type="term" value="P:tetrahydrofolate interconversion"/>
    <property type="evidence" value="ECO:0007669"/>
    <property type="project" value="UniProtKB-UniPathway"/>
</dbReference>
<dbReference type="Pfam" id="PF21895">
    <property type="entry name" value="MTHFR_C"/>
    <property type="match status" value="1"/>
</dbReference>